<dbReference type="InterPro" id="IPR014105">
    <property type="entry name" value="Carotenoid/retinoid_OxRdtase"/>
</dbReference>
<proteinExistence type="inferred from homology"/>
<organism evidence="7 8">
    <name type="scientific">Ekhidna lutea</name>
    <dbReference type="NCBI Taxonomy" id="447679"/>
    <lineage>
        <taxon>Bacteria</taxon>
        <taxon>Pseudomonadati</taxon>
        <taxon>Bacteroidota</taxon>
        <taxon>Cytophagia</taxon>
        <taxon>Cytophagales</taxon>
        <taxon>Reichenbachiellaceae</taxon>
        <taxon>Ekhidna</taxon>
    </lineage>
</organism>
<evidence type="ECO:0000259" key="6">
    <source>
        <dbReference type="Pfam" id="PF01593"/>
    </source>
</evidence>
<comment type="pathway">
    <text evidence="1 5">Carotenoid biosynthesis.</text>
</comment>
<evidence type="ECO:0000256" key="1">
    <source>
        <dbReference type="ARBA" id="ARBA00004829"/>
    </source>
</evidence>
<protein>
    <submittedName>
        <fullName evidence="7">Phytoene desaturase</fullName>
    </submittedName>
</protein>
<dbReference type="Pfam" id="PF01593">
    <property type="entry name" value="Amino_oxidase"/>
    <property type="match status" value="1"/>
</dbReference>
<feature type="domain" description="Amine oxidase" evidence="6">
    <location>
        <begin position="17"/>
        <end position="489"/>
    </location>
</feature>
<dbReference type="PRINTS" id="PR00419">
    <property type="entry name" value="ADXRDTASE"/>
</dbReference>
<accession>A0A239KNQ1</accession>
<dbReference type="SUPFAM" id="SSF51905">
    <property type="entry name" value="FAD/NAD(P)-binding domain"/>
    <property type="match status" value="1"/>
</dbReference>
<dbReference type="NCBIfam" id="TIGR02734">
    <property type="entry name" value="crtI_fam"/>
    <property type="match status" value="1"/>
</dbReference>
<evidence type="ECO:0000256" key="3">
    <source>
        <dbReference type="ARBA" id="ARBA00022746"/>
    </source>
</evidence>
<dbReference type="AlphaFoldDB" id="A0A239KNQ1"/>
<dbReference type="InterPro" id="IPR002937">
    <property type="entry name" value="Amino_oxidase"/>
</dbReference>
<dbReference type="EMBL" id="FZPD01000004">
    <property type="protein sequence ID" value="SNT19986.1"/>
    <property type="molecule type" value="Genomic_DNA"/>
</dbReference>
<dbReference type="Gene3D" id="3.50.50.60">
    <property type="entry name" value="FAD/NAD(P)-binding domain"/>
    <property type="match status" value="2"/>
</dbReference>
<comment type="similarity">
    <text evidence="2 5">Belongs to the carotenoid/retinoid oxidoreductase family.</text>
</comment>
<name>A0A239KNQ1_EKHLU</name>
<dbReference type="RefSeq" id="WP_089357492.1">
    <property type="nucleotide sequence ID" value="NZ_FZPD01000004.1"/>
</dbReference>
<dbReference type="InterPro" id="IPR036188">
    <property type="entry name" value="FAD/NAD-bd_sf"/>
</dbReference>
<evidence type="ECO:0000256" key="2">
    <source>
        <dbReference type="ARBA" id="ARBA00006046"/>
    </source>
</evidence>
<evidence type="ECO:0000256" key="5">
    <source>
        <dbReference type="RuleBase" id="RU362075"/>
    </source>
</evidence>
<evidence type="ECO:0000313" key="8">
    <source>
        <dbReference type="Proteomes" id="UP000198393"/>
    </source>
</evidence>
<dbReference type="GO" id="GO:0016491">
    <property type="term" value="F:oxidoreductase activity"/>
    <property type="evidence" value="ECO:0007669"/>
    <property type="project" value="UniProtKB-KW"/>
</dbReference>
<dbReference type="OrthoDB" id="9774675at2"/>
<evidence type="ECO:0000256" key="4">
    <source>
        <dbReference type="ARBA" id="ARBA00023002"/>
    </source>
</evidence>
<gene>
    <name evidence="7" type="ORF">SAMN05421640_2814</name>
</gene>
<dbReference type="GO" id="GO:0016117">
    <property type="term" value="P:carotenoid biosynthetic process"/>
    <property type="evidence" value="ECO:0007669"/>
    <property type="project" value="UniProtKB-KW"/>
</dbReference>
<dbReference type="Proteomes" id="UP000198393">
    <property type="component" value="Unassembled WGS sequence"/>
</dbReference>
<reference evidence="7 8" key="1">
    <citation type="submission" date="2017-06" db="EMBL/GenBank/DDBJ databases">
        <authorList>
            <person name="Kim H.J."/>
            <person name="Triplett B.A."/>
        </authorList>
    </citation>
    <scope>NUCLEOTIDE SEQUENCE [LARGE SCALE GENOMIC DNA]</scope>
    <source>
        <strain evidence="7 8">DSM 19307</strain>
    </source>
</reference>
<keyword evidence="4 5" id="KW-0560">Oxidoreductase</keyword>
<evidence type="ECO:0000313" key="7">
    <source>
        <dbReference type="EMBL" id="SNT19986.1"/>
    </source>
</evidence>
<keyword evidence="8" id="KW-1185">Reference proteome</keyword>
<keyword evidence="3 5" id="KW-0125">Carotenoid biosynthesis</keyword>
<dbReference type="PROSITE" id="PS51257">
    <property type="entry name" value="PROKAR_LIPOPROTEIN"/>
    <property type="match status" value="1"/>
</dbReference>
<dbReference type="PANTHER" id="PTHR43734:SF1">
    <property type="entry name" value="PHYTOENE DESATURASE"/>
    <property type="match status" value="1"/>
</dbReference>
<dbReference type="PANTHER" id="PTHR43734">
    <property type="entry name" value="PHYTOENE DESATURASE"/>
    <property type="match status" value="1"/>
</dbReference>
<sequence>MPTKSFHSRVVVIGAGFSGLSCSCHLAKMGYHVTLLEKNNQAGGRARSYSDNGFTWDMGPSWYWMPDVFEQFFNSFDKEVSDYYQLDRLNPSYRIKFKDDTIDIPASMAELEELFERIEKGSSKKLRSFLKQAKYKYDVGVKKLVYKPSRSLLEFVDIKLLLGLLKMDVFTSIAKHVRKHFKDERLIQLMEFPILFLGATAENTPALYSLMNYADLSLGTWYPKGGMNSVVKGMVTLAEELGVEIKLNAEVTNFTFSGNSISGVSTANETYQCDTVVAGADYHFIDQHILPESFQNYSKKYWDSRVLAPSSLLFYIGVDKELPNLQHHTLFFDEDFKQHASEIYDQPQWPSKPLLYVSATSKTDDSVAPEGKENLVVLIPVAPDIKDTDETRDHYFQLIMNKLEAFTGENIRDHIIAKRSYAHKEFIEDYHSFKGNAYGLANTLKQTAILKPSLKNRKLKNLYYTGQLTVPGPGVPPSLISGEVVANEVAKDFPIFKS</sequence>